<reference evidence="2" key="1">
    <citation type="journal article" date="2016" name="Nat. Commun.">
        <title>The Gonium pectorale genome demonstrates co-option of cell cycle regulation during the evolution of multicellularity.</title>
        <authorList>
            <person name="Hanschen E.R."/>
            <person name="Marriage T.N."/>
            <person name="Ferris P.J."/>
            <person name="Hamaji T."/>
            <person name="Toyoda A."/>
            <person name="Fujiyama A."/>
            <person name="Neme R."/>
            <person name="Noguchi H."/>
            <person name="Minakuchi Y."/>
            <person name="Suzuki M."/>
            <person name="Kawai-Toyooka H."/>
            <person name="Smith D.R."/>
            <person name="Sparks H."/>
            <person name="Anderson J."/>
            <person name="Bakaric R."/>
            <person name="Luria V."/>
            <person name="Karger A."/>
            <person name="Kirschner M.W."/>
            <person name="Durand P.M."/>
            <person name="Michod R.E."/>
            <person name="Nozaki H."/>
            <person name="Olson B.J."/>
        </authorList>
    </citation>
    <scope>NUCLEOTIDE SEQUENCE [LARGE SCALE GENOMIC DNA]</scope>
    <source>
        <strain evidence="2">NIES-2863</strain>
    </source>
</reference>
<dbReference type="STRING" id="33097.A0A150GL41"/>
<evidence type="ECO:0000313" key="2">
    <source>
        <dbReference type="Proteomes" id="UP000075714"/>
    </source>
</evidence>
<dbReference type="AlphaFoldDB" id="A0A150GL41"/>
<dbReference type="Proteomes" id="UP000075714">
    <property type="component" value="Unassembled WGS sequence"/>
</dbReference>
<gene>
    <name evidence="1" type="ORF">GPECTOR_16g744</name>
</gene>
<proteinExistence type="predicted"/>
<dbReference type="OrthoDB" id="552514at2759"/>
<organism evidence="1 2">
    <name type="scientific">Gonium pectorale</name>
    <name type="common">Green alga</name>
    <dbReference type="NCBI Taxonomy" id="33097"/>
    <lineage>
        <taxon>Eukaryota</taxon>
        <taxon>Viridiplantae</taxon>
        <taxon>Chlorophyta</taxon>
        <taxon>core chlorophytes</taxon>
        <taxon>Chlorophyceae</taxon>
        <taxon>CS clade</taxon>
        <taxon>Chlamydomonadales</taxon>
        <taxon>Volvocaceae</taxon>
        <taxon>Gonium</taxon>
    </lineage>
</organism>
<protein>
    <submittedName>
        <fullName evidence="1">Uncharacterized protein</fullName>
    </submittedName>
</protein>
<dbReference type="EMBL" id="LSYV01000017">
    <property type="protein sequence ID" value="KXZ50569.1"/>
    <property type="molecule type" value="Genomic_DNA"/>
</dbReference>
<sequence length="248" mass="26743">MVHAPQGLGSASRLLGLQDGHPRRWGILHMLLQEAAQLHPVRSAEEPEDLRRTEQRVVAAMEAVWEAAGKLAEAETAARGPWGAEGLEVEAARAAGEARRALLAQQEGDWSDTPAHVCARHHLNGALAWLLERSDEALMMTPTKAGWLVLMTACRAANPDGAAVYLRRASGLGLLTGGYGQVVLADLSPFNHYYADNSGREHLDTALRQVWPYGGCPAVFEGFQDAEQLKRRVADSLAELLGSMALAA</sequence>
<evidence type="ECO:0000313" key="1">
    <source>
        <dbReference type="EMBL" id="KXZ50569.1"/>
    </source>
</evidence>
<keyword evidence="2" id="KW-1185">Reference proteome</keyword>
<accession>A0A150GL41</accession>
<comment type="caution">
    <text evidence="1">The sequence shown here is derived from an EMBL/GenBank/DDBJ whole genome shotgun (WGS) entry which is preliminary data.</text>
</comment>
<name>A0A150GL41_GONPE</name>